<name>A0A1G9F0B9_9ACTN</name>
<dbReference type="AlphaFoldDB" id="A0A1G9F0B9"/>
<evidence type="ECO:0000313" key="3">
    <source>
        <dbReference type="Proteomes" id="UP000199155"/>
    </source>
</evidence>
<accession>A0A1G9F0B9</accession>
<dbReference type="RefSeq" id="WP_245769558.1">
    <property type="nucleotide sequence ID" value="NZ_FNFF01000012.1"/>
</dbReference>
<sequence length="158" mass="16260">MTAGALGAFVVVAAVGIGTMVLMPEDDGNQSTVQATEKFSGGDLKTRVESLVAARTSTESTGAPESTSVGPNSTSGTGPRTKDLPGIPECIARGIARDEEPLAAEDGTYKGVRAYLVVLPHASETTRVSAYVVDAGCLKEDQSTATGKVLLETSFPRN</sequence>
<protein>
    <submittedName>
        <fullName evidence="2">Uncharacterized protein</fullName>
    </submittedName>
</protein>
<keyword evidence="3" id="KW-1185">Reference proteome</keyword>
<organism evidence="2 3">
    <name type="scientific">Streptomyces indicus</name>
    <dbReference type="NCBI Taxonomy" id="417292"/>
    <lineage>
        <taxon>Bacteria</taxon>
        <taxon>Bacillati</taxon>
        <taxon>Actinomycetota</taxon>
        <taxon>Actinomycetes</taxon>
        <taxon>Kitasatosporales</taxon>
        <taxon>Streptomycetaceae</taxon>
        <taxon>Streptomyces</taxon>
    </lineage>
</organism>
<dbReference type="Proteomes" id="UP000199155">
    <property type="component" value="Unassembled WGS sequence"/>
</dbReference>
<proteinExistence type="predicted"/>
<evidence type="ECO:0000256" key="1">
    <source>
        <dbReference type="SAM" id="MobiDB-lite"/>
    </source>
</evidence>
<dbReference type="STRING" id="417292.SAMN05421806_112162"/>
<evidence type="ECO:0000313" key="2">
    <source>
        <dbReference type="EMBL" id="SDK81896.1"/>
    </source>
</evidence>
<gene>
    <name evidence="2" type="ORF">SAMN05421806_112162</name>
</gene>
<feature type="compositionally biased region" description="Polar residues" evidence="1">
    <location>
        <begin position="55"/>
        <end position="78"/>
    </location>
</feature>
<reference evidence="2 3" key="1">
    <citation type="submission" date="2016-10" db="EMBL/GenBank/DDBJ databases">
        <authorList>
            <person name="de Groot N.N."/>
        </authorList>
    </citation>
    <scope>NUCLEOTIDE SEQUENCE [LARGE SCALE GENOMIC DNA]</scope>
    <source>
        <strain evidence="2 3">CGMCC 4.5727</strain>
    </source>
</reference>
<feature type="region of interest" description="Disordered" evidence="1">
    <location>
        <begin position="52"/>
        <end position="87"/>
    </location>
</feature>
<dbReference type="EMBL" id="FNFF01000012">
    <property type="protein sequence ID" value="SDK81896.1"/>
    <property type="molecule type" value="Genomic_DNA"/>
</dbReference>